<evidence type="ECO:0000313" key="4">
    <source>
        <dbReference type="EMBL" id="CAG9135644.1"/>
    </source>
</evidence>
<dbReference type="Pfam" id="PF13855">
    <property type="entry name" value="LRR_8"/>
    <property type="match status" value="1"/>
</dbReference>
<dbReference type="EMBL" id="CAJHNJ030000109">
    <property type="protein sequence ID" value="CAG9135644.1"/>
    <property type="molecule type" value="Genomic_DNA"/>
</dbReference>
<evidence type="ECO:0000256" key="1">
    <source>
        <dbReference type="ARBA" id="ARBA00022614"/>
    </source>
</evidence>
<comment type="caution">
    <text evidence="4">The sequence shown here is derived from an EMBL/GenBank/DDBJ whole genome shotgun (WGS) entry which is preliminary data.</text>
</comment>
<organism evidence="4 5">
    <name type="scientific">Plutella xylostella</name>
    <name type="common">Diamondback moth</name>
    <name type="synonym">Plutella maculipennis</name>
    <dbReference type="NCBI Taxonomy" id="51655"/>
    <lineage>
        <taxon>Eukaryota</taxon>
        <taxon>Metazoa</taxon>
        <taxon>Ecdysozoa</taxon>
        <taxon>Arthropoda</taxon>
        <taxon>Hexapoda</taxon>
        <taxon>Insecta</taxon>
        <taxon>Pterygota</taxon>
        <taxon>Neoptera</taxon>
        <taxon>Endopterygota</taxon>
        <taxon>Lepidoptera</taxon>
        <taxon>Glossata</taxon>
        <taxon>Ditrysia</taxon>
        <taxon>Yponomeutoidea</taxon>
        <taxon>Plutellidae</taxon>
        <taxon>Plutella</taxon>
    </lineage>
</organism>
<keyword evidence="2" id="KW-0677">Repeat</keyword>
<dbReference type="Gene3D" id="3.80.10.10">
    <property type="entry name" value="Ribonuclease Inhibitor"/>
    <property type="match status" value="1"/>
</dbReference>
<dbReference type="InterPro" id="IPR003591">
    <property type="entry name" value="Leu-rich_rpt_typical-subtyp"/>
</dbReference>
<feature type="transmembrane region" description="Helical" evidence="3">
    <location>
        <begin position="143"/>
        <end position="166"/>
    </location>
</feature>
<dbReference type="AlphaFoldDB" id="A0A8S4G704"/>
<reference evidence="4" key="1">
    <citation type="submission" date="2020-11" db="EMBL/GenBank/DDBJ databases">
        <authorList>
            <person name="Whiteford S."/>
        </authorList>
    </citation>
    <scope>NUCLEOTIDE SEQUENCE</scope>
</reference>
<evidence type="ECO:0000313" key="5">
    <source>
        <dbReference type="Proteomes" id="UP000653454"/>
    </source>
</evidence>
<dbReference type="PROSITE" id="PS51450">
    <property type="entry name" value="LRR"/>
    <property type="match status" value="1"/>
</dbReference>
<keyword evidence="1" id="KW-0433">Leucine-rich repeat</keyword>
<dbReference type="GO" id="GO:0005886">
    <property type="term" value="C:plasma membrane"/>
    <property type="evidence" value="ECO:0007669"/>
    <property type="project" value="TreeGrafter"/>
</dbReference>
<keyword evidence="3" id="KW-0812">Transmembrane</keyword>
<accession>A0A8S4G704</accession>
<keyword evidence="3" id="KW-1133">Transmembrane helix</keyword>
<keyword evidence="5" id="KW-1185">Reference proteome</keyword>
<proteinExistence type="predicted"/>
<dbReference type="InterPro" id="IPR050541">
    <property type="entry name" value="LRR_TM_domain-containing"/>
</dbReference>
<dbReference type="InterPro" id="IPR032675">
    <property type="entry name" value="LRR_dom_sf"/>
</dbReference>
<dbReference type="InterPro" id="IPR001611">
    <property type="entry name" value="Leu-rich_rpt"/>
</dbReference>
<keyword evidence="3" id="KW-0472">Membrane</keyword>
<protein>
    <submittedName>
        <fullName evidence="4">(diamondback moth) hypothetical protein</fullName>
    </submittedName>
</protein>
<dbReference type="SMART" id="SM00369">
    <property type="entry name" value="LRR_TYP"/>
    <property type="match status" value="2"/>
</dbReference>
<evidence type="ECO:0000256" key="3">
    <source>
        <dbReference type="SAM" id="Phobius"/>
    </source>
</evidence>
<dbReference type="PANTHER" id="PTHR24369:SF211">
    <property type="entry name" value="LEUCINE-RICH REPEAT-CONTAINING PROTEIN 15-LIKE"/>
    <property type="match status" value="1"/>
</dbReference>
<evidence type="ECO:0000256" key="2">
    <source>
        <dbReference type="ARBA" id="ARBA00022737"/>
    </source>
</evidence>
<dbReference type="Proteomes" id="UP000653454">
    <property type="component" value="Unassembled WGS sequence"/>
</dbReference>
<sequence length="266" mass="30714">MHLQVLNLNNCRIKSLPPRLFNNLPNLRKLDLSENYMITLNTDVLKPMPKLNRLELESEYWQCNKDFIAVEDWIYNHSITYDKICKKRQGKMSEKMIVMPPMPRKEVDIDKVWNVTEIEDVTTAKLPTKKLTPLQKFDQDFPALQALIIGLELGLAIGIVGTYIWLRSLCKCRRLVCWSTPSRRERRRAARLADSDMSTSLLWTTVLNTDTPPTLRRELSLPDRAPPFPAYGLPGLARHLGPVMAYHEDDRAETPPPAYTDCRINV</sequence>
<gene>
    <name evidence="4" type="ORF">PLXY2_LOCUS13909</name>
</gene>
<dbReference type="PANTHER" id="PTHR24369">
    <property type="entry name" value="ANTIGEN BSP, PUTATIVE-RELATED"/>
    <property type="match status" value="1"/>
</dbReference>
<dbReference type="SUPFAM" id="SSF52058">
    <property type="entry name" value="L domain-like"/>
    <property type="match status" value="1"/>
</dbReference>
<name>A0A8S4G704_PLUXY</name>